<protein>
    <recommendedName>
        <fullName evidence="4">Glycosyltransferase 2-like domain-containing protein</fullName>
    </recommendedName>
</protein>
<accession>A0A3B1DIC6</accession>
<dbReference type="AlphaFoldDB" id="A0A3B1DIC6"/>
<dbReference type="InterPro" id="IPR029044">
    <property type="entry name" value="Nucleotide-diphossugar_trans"/>
</dbReference>
<keyword evidence="3" id="KW-0808">Transferase</keyword>
<name>A0A3B1DIC6_9ZZZZ</name>
<dbReference type="SUPFAM" id="SSF53448">
    <property type="entry name" value="Nucleotide-diphospho-sugar transferases"/>
    <property type="match status" value="1"/>
</dbReference>
<dbReference type="PANTHER" id="PTHR43179:SF12">
    <property type="entry name" value="GALACTOFURANOSYLTRANSFERASE GLFT2"/>
    <property type="match status" value="1"/>
</dbReference>
<dbReference type="GO" id="GO:0016757">
    <property type="term" value="F:glycosyltransferase activity"/>
    <property type="evidence" value="ECO:0007669"/>
    <property type="project" value="UniProtKB-KW"/>
</dbReference>
<evidence type="ECO:0000256" key="1">
    <source>
        <dbReference type="ARBA" id="ARBA00006739"/>
    </source>
</evidence>
<sequence length="338" mass="38924">MKKVSAIIVNWNGKNDTADCVQSLLEQDYPNVEIIVSDNGSTDGSLDFLRERFSTSIRLLENGRNLGFGTAVNRGFKAAVGDYLIFLNNDLILEPNSISELTQLLEADSGIGAVVPKILYYEKRGILNSYGVLIHYTGIACPEKLDQTDDPDLELTETACGGIFMFPRKVYETIGGFDEDLFLYHEDHDLSWRIRLHGWKIRVTPRAVLYHHYKFNKGIRKFYYSEKNRLHILLKNLELKTLVLIFPALLIVESAQWVHSILHGWLHLKFKSYWELAALLPRILKKRKTIQACRQVSDHEIVRLYQGRLAVAGLNHPLMKNFLSPLLHVYWGLIRRFI</sequence>
<dbReference type="InterPro" id="IPR001173">
    <property type="entry name" value="Glyco_trans_2-like"/>
</dbReference>
<gene>
    <name evidence="5" type="ORF">MNBD_NITROSPINAE05-48</name>
</gene>
<evidence type="ECO:0000256" key="2">
    <source>
        <dbReference type="ARBA" id="ARBA00022676"/>
    </source>
</evidence>
<dbReference type="Gene3D" id="3.90.550.10">
    <property type="entry name" value="Spore Coat Polysaccharide Biosynthesis Protein SpsA, Chain A"/>
    <property type="match status" value="1"/>
</dbReference>
<dbReference type="PANTHER" id="PTHR43179">
    <property type="entry name" value="RHAMNOSYLTRANSFERASE WBBL"/>
    <property type="match status" value="1"/>
</dbReference>
<organism evidence="5">
    <name type="scientific">hydrothermal vent metagenome</name>
    <dbReference type="NCBI Taxonomy" id="652676"/>
    <lineage>
        <taxon>unclassified sequences</taxon>
        <taxon>metagenomes</taxon>
        <taxon>ecological metagenomes</taxon>
    </lineage>
</organism>
<feature type="domain" description="Glycosyltransferase 2-like" evidence="4">
    <location>
        <begin position="5"/>
        <end position="174"/>
    </location>
</feature>
<reference evidence="5" key="1">
    <citation type="submission" date="2018-06" db="EMBL/GenBank/DDBJ databases">
        <authorList>
            <person name="Zhirakovskaya E."/>
        </authorList>
    </citation>
    <scope>NUCLEOTIDE SEQUENCE</scope>
</reference>
<evidence type="ECO:0000313" key="5">
    <source>
        <dbReference type="EMBL" id="VAX31455.1"/>
    </source>
</evidence>
<dbReference type="EMBL" id="UOGG01000157">
    <property type="protein sequence ID" value="VAX31455.1"/>
    <property type="molecule type" value="Genomic_DNA"/>
</dbReference>
<dbReference type="Pfam" id="PF00535">
    <property type="entry name" value="Glycos_transf_2"/>
    <property type="match status" value="1"/>
</dbReference>
<evidence type="ECO:0000259" key="4">
    <source>
        <dbReference type="Pfam" id="PF00535"/>
    </source>
</evidence>
<evidence type="ECO:0000256" key="3">
    <source>
        <dbReference type="ARBA" id="ARBA00022679"/>
    </source>
</evidence>
<comment type="similarity">
    <text evidence="1">Belongs to the glycosyltransferase 2 family.</text>
</comment>
<proteinExistence type="inferred from homology"/>
<dbReference type="CDD" id="cd04186">
    <property type="entry name" value="GT_2_like_c"/>
    <property type="match status" value="1"/>
</dbReference>
<keyword evidence="2" id="KW-0328">Glycosyltransferase</keyword>